<evidence type="ECO:0000259" key="14">
    <source>
        <dbReference type="PROSITE" id="PS50076"/>
    </source>
</evidence>
<dbReference type="CDD" id="cd06257">
    <property type="entry name" value="DnaJ"/>
    <property type="match status" value="1"/>
</dbReference>
<dbReference type="SUPFAM" id="SSF57938">
    <property type="entry name" value="DnaJ/Hsp40 cysteine-rich domain"/>
    <property type="match status" value="1"/>
</dbReference>
<feature type="binding site" evidence="11">
    <location>
        <position position="152"/>
    </location>
    <ligand>
        <name>Zn(2+)</name>
        <dbReference type="ChEBI" id="CHEBI:29105"/>
        <label>2</label>
    </ligand>
</feature>
<proteinExistence type="inferred from homology"/>
<feature type="binding site" evidence="11">
    <location>
        <position position="195"/>
    </location>
    <ligand>
        <name>Zn(2+)</name>
        <dbReference type="ChEBI" id="CHEBI:29105"/>
        <label>1</label>
    </ligand>
</feature>
<dbReference type="CDD" id="cd10719">
    <property type="entry name" value="DnaJ_zf"/>
    <property type="match status" value="1"/>
</dbReference>
<dbReference type="GO" id="GO:0009408">
    <property type="term" value="P:response to heat"/>
    <property type="evidence" value="ECO:0007669"/>
    <property type="project" value="InterPro"/>
</dbReference>
<evidence type="ECO:0000256" key="3">
    <source>
        <dbReference type="ARBA" id="ARBA00022723"/>
    </source>
</evidence>
<feature type="domain" description="J" evidence="14">
    <location>
        <begin position="3"/>
        <end position="66"/>
    </location>
</feature>
<feature type="binding site" evidence="11">
    <location>
        <position position="181"/>
    </location>
    <ligand>
        <name>Zn(2+)</name>
        <dbReference type="ChEBI" id="CHEBI:29105"/>
        <label>2</label>
    </ligand>
</feature>
<keyword evidence="1 11" id="KW-0963">Cytoplasm</keyword>
<dbReference type="HAMAP" id="MF_01152">
    <property type="entry name" value="DnaJ"/>
    <property type="match status" value="1"/>
</dbReference>
<evidence type="ECO:0000256" key="8">
    <source>
        <dbReference type="ARBA" id="ARBA00023186"/>
    </source>
</evidence>
<evidence type="ECO:0000256" key="11">
    <source>
        <dbReference type="HAMAP-Rule" id="MF_01152"/>
    </source>
</evidence>
<dbReference type="InterPro" id="IPR001305">
    <property type="entry name" value="HSP_DnaJ_Cys-rich_dom"/>
</dbReference>
<dbReference type="InterPro" id="IPR002939">
    <property type="entry name" value="DnaJ_C"/>
</dbReference>
<keyword evidence="5 11" id="KW-0863">Zinc-finger</keyword>
<dbReference type="FunFam" id="2.10.230.10:FF:000002">
    <property type="entry name" value="Molecular chaperone DnaJ"/>
    <property type="match status" value="1"/>
</dbReference>
<accession>A0A542SMT7</accession>
<keyword evidence="7 11" id="KW-0346">Stress response</keyword>
<dbReference type="GO" id="GO:0031072">
    <property type="term" value="F:heat shock protein binding"/>
    <property type="evidence" value="ECO:0007669"/>
    <property type="project" value="InterPro"/>
</dbReference>
<name>A0A542SMT7_9MICO</name>
<evidence type="ECO:0000256" key="5">
    <source>
        <dbReference type="ARBA" id="ARBA00022771"/>
    </source>
</evidence>
<dbReference type="GO" id="GO:0005524">
    <property type="term" value="F:ATP binding"/>
    <property type="evidence" value="ECO:0007669"/>
    <property type="project" value="InterPro"/>
</dbReference>
<dbReference type="Gene3D" id="2.10.230.10">
    <property type="entry name" value="Heat shock protein DnaJ, cysteine-rich domain"/>
    <property type="match status" value="1"/>
</dbReference>
<reference evidence="16 17" key="1">
    <citation type="submission" date="2019-06" db="EMBL/GenBank/DDBJ databases">
        <title>Sequencing the genomes of 1000 actinobacteria strains.</title>
        <authorList>
            <person name="Klenk H.-P."/>
        </authorList>
    </citation>
    <scope>NUCLEOTIDE SEQUENCE [LARGE SCALE GENOMIC DNA]</scope>
    <source>
        <strain evidence="16 17">DSM 10596</strain>
    </source>
</reference>
<dbReference type="InterPro" id="IPR001623">
    <property type="entry name" value="DnaJ_domain"/>
</dbReference>
<dbReference type="PANTHER" id="PTHR43096:SF48">
    <property type="entry name" value="CHAPERONE PROTEIN DNAJ"/>
    <property type="match status" value="1"/>
</dbReference>
<keyword evidence="4 11" id="KW-0677">Repeat</keyword>
<comment type="subunit">
    <text evidence="11">Homodimer.</text>
</comment>
<dbReference type="EMBL" id="VFNV01000001">
    <property type="protein sequence ID" value="TQK75944.1"/>
    <property type="molecule type" value="Genomic_DNA"/>
</dbReference>
<dbReference type="PROSITE" id="PS50076">
    <property type="entry name" value="DNAJ_2"/>
    <property type="match status" value="1"/>
</dbReference>
<dbReference type="SMART" id="SM00271">
    <property type="entry name" value="DnaJ"/>
    <property type="match status" value="1"/>
</dbReference>
<evidence type="ECO:0000256" key="10">
    <source>
        <dbReference type="ARBA" id="ARBA00067609"/>
    </source>
</evidence>
<comment type="caution">
    <text evidence="11">Lacks conserved residue(s) required for the propagation of feature annotation.</text>
</comment>
<evidence type="ECO:0000256" key="13">
    <source>
        <dbReference type="SAM" id="MobiDB-lite"/>
    </source>
</evidence>
<keyword evidence="2 11" id="KW-0235">DNA replication</keyword>
<evidence type="ECO:0000256" key="6">
    <source>
        <dbReference type="ARBA" id="ARBA00022833"/>
    </source>
</evidence>
<evidence type="ECO:0000259" key="15">
    <source>
        <dbReference type="PROSITE" id="PS51188"/>
    </source>
</evidence>
<dbReference type="CDD" id="cd10747">
    <property type="entry name" value="DnaJ_C"/>
    <property type="match status" value="1"/>
</dbReference>
<dbReference type="GO" id="GO:0006260">
    <property type="term" value="P:DNA replication"/>
    <property type="evidence" value="ECO:0007669"/>
    <property type="project" value="UniProtKB-KW"/>
</dbReference>
<dbReference type="PROSITE" id="PS51188">
    <property type="entry name" value="ZF_CR"/>
    <property type="match status" value="1"/>
</dbReference>
<dbReference type="InterPro" id="IPR012724">
    <property type="entry name" value="DnaJ"/>
</dbReference>
<gene>
    <name evidence="11" type="primary">dnaJ</name>
    <name evidence="16" type="ORF">FB389_0588</name>
</gene>
<feature type="domain" description="CR-type" evidence="15">
    <location>
        <begin position="122"/>
        <end position="204"/>
    </location>
</feature>
<evidence type="ECO:0000313" key="17">
    <source>
        <dbReference type="Proteomes" id="UP000316181"/>
    </source>
</evidence>
<dbReference type="PRINTS" id="PR00625">
    <property type="entry name" value="JDOMAIN"/>
</dbReference>
<dbReference type="PROSITE" id="PS00636">
    <property type="entry name" value="DNAJ_1"/>
    <property type="match status" value="1"/>
</dbReference>
<dbReference type="FunFam" id="2.60.260.20:FF:000005">
    <property type="entry name" value="Chaperone protein dnaJ 1, mitochondrial"/>
    <property type="match status" value="1"/>
</dbReference>
<comment type="function">
    <text evidence="11">Participates actively in the response to hyperosmotic and heat shock by preventing the aggregation of stress-denatured proteins and by disaggregating proteins, also in an autonomous, DnaK-independent fashion. Unfolded proteins bind initially to DnaJ; upon interaction with the DnaJ-bound protein, DnaK hydrolyzes its bound ATP, resulting in the formation of a stable complex. GrpE releases ADP from DnaK; ATP binding to DnaK triggers the release of the substrate protein, thus completing the reaction cycle. Several rounds of ATP-dependent interactions between DnaJ, DnaK and GrpE are required for fully efficient folding. Also involved, together with DnaK and GrpE, in the DNA replication of plasmids through activation of initiation proteins.</text>
</comment>
<dbReference type="Gene3D" id="1.10.287.110">
    <property type="entry name" value="DnaJ domain"/>
    <property type="match status" value="1"/>
</dbReference>
<comment type="similarity">
    <text evidence="9 11">Belongs to the DnaJ family.</text>
</comment>
<dbReference type="PANTHER" id="PTHR43096">
    <property type="entry name" value="DNAJ HOMOLOG 1, MITOCHONDRIAL-RELATED"/>
    <property type="match status" value="1"/>
</dbReference>
<dbReference type="InterPro" id="IPR008971">
    <property type="entry name" value="HSP40/DnaJ_pept-bd"/>
</dbReference>
<dbReference type="RefSeq" id="WP_142111276.1">
    <property type="nucleotide sequence ID" value="NZ_BAAATB010000008.1"/>
</dbReference>
<dbReference type="GO" id="GO:0008270">
    <property type="term" value="F:zinc ion binding"/>
    <property type="evidence" value="ECO:0007669"/>
    <property type="project" value="UniProtKB-UniRule"/>
</dbReference>
<keyword evidence="8 11" id="KW-0143">Chaperone</keyword>
<dbReference type="SUPFAM" id="SSF49493">
    <property type="entry name" value="HSP40/DnaJ peptide-binding domain"/>
    <property type="match status" value="2"/>
</dbReference>
<dbReference type="InterPro" id="IPR036410">
    <property type="entry name" value="HSP_DnaJ_Cys-rich_dom_sf"/>
</dbReference>
<evidence type="ECO:0000256" key="9">
    <source>
        <dbReference type="ARBA" id="ARBA00061004"/>
    </source>
</evidence>
<feature type="binding site" evidence="11">
    <location>
        <position position="135"/>
    </location>
    <ligand>
        <name>Zn(2+)</name>
        <dbReference type="ChEBI" id="CHEBI:29105"/>
        <label>1</label>
    </ligand>
</feature>
<feature type="zinc finger region" description="CR-type" evidence="12">
    <location>
        <begin position="122"/>
        <end position="204"/>
    </location>
</feature>
<evidence type="ECO:0000256" key="4">
    <source>
        <dbReference type="ARBA" id="ARBA00022737"/>
    </source>
</evidence>
<feature type="binding site" evidence="11">
    <location>
        <position position="155"/>
    </location>
    <ligand>
        <name>Zn(2+)</name>
        <dbReference type="ChEBI" id="CHEBI:29105"/>
        <label>2</label>
    </ligand>
</feature>
<feature type="binding site" evidence="11">
    <location>
        <position position="192"/>
    </location>
    <ligand>
        <name>Zn(2+)</name>
        <dbReference type="ChEBI" id="CHEBI:29105"/>
        <label>1</label>
    </ligand>
</feature>
<dbReference type="InterPro" id="IPR018253">
    <property type="entry name" value="DnaJ_domain_CS"/>
</dbReference>
<keyword evidence="6 11" id="KW-0862">Zinc</keyword>
<protein>
    <recommendedName>
        <fullName evidence="10 11">Chaperone protein DnaJ</fullName>
    </recommendedName>
</protein>
<dbReference type="GO" id="GO:0051082">
    <property type="term" value="F:unfolded protein binding"/>
    <property type="evidence" value="ECO:0007669"/>
    <property type="project" value="UniProtKB-UniRule"/>
</dbReference>
<dbReference type="Pfam" id="PF00226">
    <property type="entry name" value="DnaJ"/>
    <property type="match status" value="1"/>
</dbReference>
<feature type="region of interest" description="Disordered" evidence="13">
    <location>
        <begin position="346"/>
        <end position="371"/>
    </location>
</feature>
<dbReference type="GO" id="GO:0042026">
    <property type="term" value="P:protein refolding"/>
    <property type="evidence" value="ECO:0007669"/>
    <property type="project" value="TreeGrafter"/>
</dbReference>
<comment type="cofactor">
    <cofactor evidence="11">
        <name>Zn(2+)</name>
        <dbReference type="ChEBI" id="CHEBI:29105"/>
    </cofactor>
    <text evidence="11">Binds 2 Zn(2+) ions per monomer.</text>
</comment>
<dbReference type="Pfam" id="PF01556">
    <property type="entry name" value="DnaJ_C"/>
    <property type="match status" value="1"/>
</dbReference>
<comment type="domain">
    <text evidence="11">The J domain is necessary and sufficient to stimulate DnaK ATPase activity. Zinc center 1 plays an important role in the autonomous, DnaK-independent chaperone activity of DnaJ. Zinc center 2 is essential for interaction with DnaK and for DnaJ activity.</text>
</comment>
<dbReference type="GO" id="GO:0005737">
    <property type="term" value="C:cytoplasm"/>
    <property type="evidence" value="ECO:0007669"/>
    <property type="project" value="UniProtKB-SubCell"/>
</dbReference>
<evidence type="ECO:0000256" key="2">
    <source>
        <dbReference type="ARBA" id="ARBA00022705"/>
    </source>
</evidence>
<evidence type="ECO:0000256" key="7">
    <source>
        <dbReference type="ARBA" id="ARBA00023016"/>
    </source>
</evidence>
<dbReference type="Pfam" id="PF00684">
    <property type="entry name" value="DnaJ_CXXCXGXG"/>
    <property type="match status" value="1"/>
</dbReference>
<dbReference type="Gene3D" id="2.60.260.20">
    <property type="entry name" value="Urease metallochaperone UreE, N-terminal domain"/>
    <property type="match status" value="2"/>
</dbReference>
<evidence type="ECO:0000256" key="12">
    <source>
        <dbReference type="PROSITE-ProRule" id="PRU00546"/>
    </source>
</evidence>
<comment type="subcellular location">
    <subcellularLocation>
        <location evidence="11">Cytoplasm</location>
    </subcellularLocation>
</comment>
<feature type="binding site" evidence="11">
    <location>
        <position position="138"/>
    </location>
    <ligand>
        <name>Zn(2+)</name>
        <dbReference type="ChEBI" id="CHEBI:29105"/>
        <label>1</label>
    </ligand>
</feature>
<dbReference type="NCBIfam" id="NF008035">
    <property type="entry name" value="PRK10767.1"/>
    <property type="match status" value="1"/>
</dbReference>
<organism evidence="16 17">
    <name type="scientific">Rarobacter incanus</name>
    <dbReference type="NCBI Taxonomy" id="153494"/>
    <lineage>
        <taxon>Bacteria</taxon>
        <taxon>Bacillati</taxon>
        <taxon>Actinomycetota</taxon>
        <taxon>Actinomycetes</taxon>
        <taxon>Micrococcales</taxon>
        <taxon>Rarobacteraceae</taxon>
        <taxon>Rarobacter</taxon>
    </lineage>
</organism>
<dbReference type="SUPFAM" id="SSF46565">
    <property type="entry name" value="Chaperone J-domain"/>
    <property type="match status" value="1"/>
</dbReference>
<keyword evidence="17" id="KW-1185">Reference proteome</keyword>
<feature type="compositionally biased region" description="Basic and acidic residues" evidence="13">
    <location>
        <begin position="362"/>
        <end position="371"/>
    </location>
</feature>
<sequence>MTDYYSVLGVSRTASLEEIKKAYRKLARELHPDVAGPGAEDRFKEVTHAYEVLSNAQKREQYDMGVDPSAPGGGAAGGFGFQDIFETFFGGGGASQGPVPRTRRGQDALKEVAVDLRDAVFGAQITVPLTTAVVCPACQGSCCAPGTSPQTCQACHGRGSVNRVARSILGQVMTSAPCAMCDGHGTVLPSPCQECAGQGRVRSETDLTVEIPAGVETGNRVRLREKGEVGPGGGPAGDLYLQIRVLDHEVFARQGDDLHCTVTLPMTAAALGTVIELETFDGTQTLDIPPGTQPDEVLTMHGLGVGRLHSQSRGDLDVHVEVEIAEALTDEQRDLLRELARLRGEERPAARVHSTSKGVFSRLREKLSGRQ</sequence>
<evidence type="ECO:0000313" key="16">
    <source>
        <dbReference type="EMBL" id="TQK75944.1"/>
    </source>
</evidence>
<evidence type="ECO:0000256" key="1">
    <source>
        <dbReference type="ARBA" id="ARBA00022490"/>
    </source>
</evidence>
<comment type="caution">
    <text evidence="16">The sequence shown here is derived from an EMBL/GenBank/DDBJ whole genome shotgun (WGS) entry which is preliminary data.</text>
</comment>
<keyword evidence="3 11" id="KW-0479">Metal-binding</keyword>
<dbReference type="Proteomes" id="UP000316181">
    <property type="component" value="Unassembled WGS sequence"/>
</dbReference>
<dbReference type="AlphaFoldDB" id="A0A542SMT7"/>
<dbReference type="OrthoDB" id="9779889at2"/>
<dbReference type="InterPro" id="IPR036869">
    <property type="entry name" value="J_dom_sf"/>
</dbReference>
<feature type="binding site" evidence="11">
    <location>
        <position position="178"/>
    </location>
    <ligand>
        <name>Zn(2+)</name>
        <dbReference type="ChEBI" id="CHEBI:29105"/>
        <label>2</label>
    </ligand>
</feature>